<evidence type="ECO:0000256" key="2">
    <source>
        <dbReference type="SAM" id="MobiDB-lite"/>
    </source>
</evidence>
<feature type="compositionally biased region" description="Acidic residues" evidence="2">
    <location>
        <begin position="93"/>
        <end position="103"/>
    </location>
</feature>
<reference evidence="3" key="1">
    <citation type="journal article" date="2015" name="Nature">
        <title>Complex archaea that bridge the gap between prokaryotes and eukaryotes.</title>
        <authorList>
            <person name="Spang A."/>
            <person name="Saw J.H."/>
            <person name="Jorgensen S.L."/>
            <person name="Zaremba-Niedzwiedzka K."/>
            <person name="Martijn J."/>
            <person name="Lind A.E."/>
            <person name="van Eijk R."/>
            <person name="Schleper C."/>
            <person name="Guy L."/>
            <person name="Ettema T.J."/>
        </authorList>
    </citation>
    <scope>NUCLEOTIDE SEQUENCE</scope>
</reference>
<organism evidence="3">
    <name type="scientific">marine sediment metagenome</name>
    <dbReference type="NCBI Taxonomy" id="412755"/>
    <lineage>
        <taxon>unclassified sequences</taxon>
        <taxon>metagenomes</taxon>
        <taxon>ecological metagenomes</taxon>
    </lineage>
</organism>
<evidence type="ECO:0000313" key="3">
    <source>
        <dbReference type="EMBL" id="KKN32795.1"/>
    </source>
</evidence>
<evidence type="ECO:0000256" key="1">
    <source>
        <dbReference type="SAM" id="Coils"/>
    </source>
</evidence>
<feature type="coiled-coil region" evidence="1">
    <location>
        <begin position="7"/>
        <end position="34"/>
    </location>
</feature>
<keyword evidence="1" id="KW-0175">Coiled coil</keyword>
<feature type="region of interest" description="Disordered" evidence="2">
    <location>
        <begin position="59"/>
        <end position="81"/>
    </location>
</feature>
<gene>
    <name evidence="3" type="ORF">LCGC14_0810240</name>
</gene>
<comment type="caution">
    <text evidence="3">The sequence shown here is derived from an EMBL/GenBank/DDBJ whole genome shotgun (WGS) entry which is preliminary data.</text>
</comment>
<feature type="region of interest" description="Disordered" evidence="2">
    <location>
        <begin position="93"/>
        <end position="149"/>
    </location>
</feature>
<protein>
    <submittedName>
        <fullName evidence="3">Uncharacterized protein</fullName>
    </submittedName>
</protein>
<name>A0A0F9PM14_9ZZZZ</name>
<proteinExistence type="predicted"/>
<dbReference type="EMBL" id="LAZR01002228">
    <property type="protein sequence ID" value="KKN32795.1"/>
    <property type="molecule type" value="Genomic_DNA"/>
</dbReference>
<accession>A0A0F9PM14</accession>
<feature type="compositionally biased region" description="Basic and acidic residues" evidence="2">
    <location>
        <begin position="59"/>
        <end position="79"/>
    </location>
</feature>
<sequence length="149" mass="16355">MILDSEIQSHKDELDELREDAKKLKKLIVAAVNDGEEDLVGSLRQREKSLLQYIRDSVDELGGRDGRRDQEHFGSDEPRGSFCHTLLHSTIIDPEEDLADGGESDYSVSHDSWADREGPSPSGAEQTELDGPASGTKGHEDGPDLAEAK</sequence>
<dbReference type="AlphaFoldDB" id="A0A0F9PM14"/>
<feature type="compositionally biased region" description="Basic and acidic residues" evidence="2">
    <location>
        <begin position="137"/>
        <end position="149"/>
    </location>
</feature>